<keyword evidence="7" id="KW-0224">Dipeptidase</keyword>
<evidence type="ECO:0000256" key="10">
    <source>
        <dbReference type="ARBA" id="ARBA00036421"/>
    </source>
</evidence>
<evidence type="ECO:0000256" key="7">
    <source>
        <dbReference type="ARBA" id="ARBA00022997"/>
    </source>
</evidence>
<protein>
    <recommendedName>
        <fullName evidence="14">Cytosol non-specific dipeptidase</fullName>
        <ecNumber evidence="11">3.4.13.18</ecNumber>
    </recommendedName>
    <alternativeName>
        <fullName evidence="17">Aminoacyl-histidine dipeptidase</fullName>
    </alternativeName>
    <alternativeName>
        <fullName evidence="16">Beta-alanyl-histidine dipeptidase</fullName>
    </alternativeName>
    <alternativeName>
        <fullName evidence="15">Carnosinase</fullName>
    </alternativeName>
    <alternativeName>
        <fullName evidence="12">Peptidase D</fullName>
    </alternativeName>
    <alternativeName>
        <fullName evidence="18">Xaa-His dipeptidase</fullName>
    </alternativeName>
</protein>
<organism evidence="20 21">
    <name type="scientific">Conservatibacter flavescens</name>
    <dbReference type="NCBI Taxonomy" id="28161"/>
    <lineage>
        <taxon>Bacteria</taxon>
        <taxon>Pseudomonadati</taxon>
        <taxon>Pseudomonadota</taxon>
        <taxon>Gammaproteobacteria</taxon>
        <taxon>Pasteurellales</taxon>
        <taxon>Pasteurellaceae</taxon>
        <taxon>Conservatibacter</taxon>
    </lineage>
</organism>
<dbReference type="GO" id="GO:0006508">
    <property type="term" value="P:proteolysis"/>
    <property type="evidence" value="ECO:0007669"/>
    <property type="project" value="UniProtKB-KW"/>
</dbReference>
<keyword evidence="9" id="KW-0170">Cobalt</keyword>
<dbReference type="GO" id="GO:0046872">
    <property type="term" value="F:metal ion binding"/>
    <property type="evidence" value="ECO:0007669"/>
    <property type="project" value="UniProtKB-KW"/>
</dbReference>
<evidence type="ECO:0000256" key="12">
    <source>
        <dbReference type="ARBA" id="ARBA00044252"/>
    </source>
</evidence>
<evidence type="ECO:0000256" key="11">
    <source>
        <dbReference type="ARBA" id="ARBA00038976"/>
    </source>
</evidence>
<sequence>MSTIQSLQPHLLWQWFAQLCAIPHPSHHEEQVAKFMLDWAKQQGLYAERDEAGNVLIRKPATAGMEDRKGIALQAHLDMVPQANEGTVHDFTKDPIQPYIDGEWVKAKGTTLGADNGIGLASAMAVLESTDLAHPELEVLLTMTEEAGMDGAKGLRPNWLTSPIMINTDTEENGEIYMGCAGGLDANAEMPVELEANSFTHSYQLVLKGLRGGHSGGDIHTGRANAIKVLARFLAEFSQKQPHFAFGLSDIRGGSVRNAIPREAFATLHFNGDVAQLKSAVEKFEILLQQELALAEPSLTLTLAETAKTTHVFNHHSTQTVIHWLNSLPNGVIRNSDVVEGVVETSLSLGVLQTTETKVHAIILIRSLIESGKEYVQSQLQSLTEMLGGHVAFSGNYPGWAPHSDSEIMQLTKTLYDEVLGYESVVKVIHAGLECGLIKEKYPNIDVVSIGPTIHNAHSPDEKVHIPAVQIYWELLSKILANAPKK</sequence>
<feature type="domain" description="Peptidase M20 dimerisation" evidence="19">
    <location>
        <begin position="207"/>
        <end position="290"/>
    </location>
</feature>
<evidence type="ECO:0000256" key="16">
    <source>
        <dbReference type="ARBA" id="ARBA00076004"/>
    </source>
</evidence>
<dbReference type="GO" id="GO:0005829">
    <property type="term" value="C:cytosol"/>
    <property type="evidence" value="ECO:0007669"/>
    <property type="project" value="TreeGrafter"/>
</dbReference>
<evidence type="ECO:0000256" key="2">
    <source>
        <dbReference type="ARBA" id="ARBA00001947"/>
    </source>
</evidence>
<dbReference type="GO" id="GO:0070573">
    <property type="term" value="F:metallodipeptidase activity"/>
    <property type="evidence" value="ECO:0007669"/>
    <property type="project" value="TreeGrafter"/>
</dbReference>
<dbReference type="PIRSF" id="PIRSF016599">
    <property type="entry name" value="Xaa-His_dipept"/>
    <property type="match status" value="1"/>
</dbReference>
<dbReference type="Pfam" id="PF07687">
    <property type="entry name" value="M20_dimer"/>
    <property type="match status" value="1"/>
</dbReference>
<dbReference type="SUPFAM" id="SSF55031">
    <property type="entry name" value="Bacterial exopeptidase dimerisation domain"/>
    <property type="match status" value="1"/>
</dbReference>
<dbReference type="InterPro" id="IPR002933">
    <property type="entry name" value="Peptidase_M20"/>
</dbReference>
<comment type="caution">
    <text evidence="20">The sequence shown here is derived from an EMBL/GenBank/DDBJ whole genome shotgun (WGS) entry which is preliminary data.</text>
</comment>
<dbReference type="Pfam" id="PF01546">
    <property type="entry name" value="Peptidase_M20"/>
    <property type="match status" value="1"/>
</dbReference>
<evidence type="ECO:0000313" key="21">
    <source>
        <dbReference type="Proteomes" id="UP000229329"/>
    </source>
</evidence>
<evidence type="ECO:0000256" key="17">
    <source>
        <dbReference type="ARBA" id="ARBA00077688"/>
    </source>
</evidence>
<keyword evidence="21" id="KW-1185">Reference proteome</keyword>
<dbReference type="PRINTS" id="PR00934">
    <property type="entry name" value="XHISDIPTASE"/>
</dbReference>
<dbReference type="EMBL" id="PHHA01000014">
    <property type="protein sequence ID" value="PJG85368.1"/>
    <property type="molecule type" value="Genomic_DNA"/>
</dbReference>
<gene>
    <name evidence="20" type="ORF">CVP05_06485</name>
</gene>
<dbReference type="PANTHER" id="PTHR43501">
    <property type="entry name" value="CYTOSOL NON-SPECIFIC DIPEPTIDASE"/>
    <property type="match status" value="1"/>
</dbReference>
<evidence type="ECO:0000256" key="13">
    <source>
        <dbReference type="ARBA" id="ARBA00061423"/>
    </source>
</evidence>
<keyword evidence="5" id="KW-0378">Hydrolase</keyword>
<dbReference type="Gene3D" id="3.40.630.10">
    <property type="entry name" value="Zn peptidases"/>
    <property type="match status" value="2"/>
</dbReference>
<dbReference type="CDD" id="cd03890">
    <property type="entry name" value="M20_pepD"/>
    <property type="match status" value="1"/>
</dbReference>
<evidence type="ECO:0000259" key="19">
    <source>
        <dbReference type="Pfam" id="PF07687"/>
    </source>
</evidence>
<keyword evidence="8" id="KW-0482">Metalloprotease</keyword>
<evidence type="ECO:0000313" key="20">
    <source>
        <dbReference type="EMBL" id="PJG85368.1"/>
    </source>
</evidence>
<evidence type="ECO:0000256" key="5">
    <source>
        <dbReference type="ARBA" id="ARBA00022801"/>
    </source>
</evidence>
<dbReference type="InterPro" id="IPR011650">
    <property type="entry name" value="Peptidase_M20_dimer"/>
</dbReference>
<evidence type="ECO:0000256" key="18">
    <source>
        <dbReference type="ARBA" id="ARBA00078074"/>
    </source>
</evidence>
<comment type="cofactor">
    <cofactor evidence="1">
        <name>Co(2+)</name>
        <dbReference type="ChEBI" id="CHEBI:48828"/>
    </cofactor>
</comment>
<dbReference type="RefSeq" id="WP_100288766.1">
    <property type="nucleotide sequence ID" value="NZ_PHHA01000014.1"/>
</dbReference>
<keyword evidence="6" id="KW-0862">Zinc</keyword>
<dbReference type="PANTHER" id="PTHR43501:SF1">
    <property type="entry name" value="CYTOSOL NON-SPECIFIC DIPEPTIDASE"/>
    <property type="match status" value="1"/>
</dbReference>
<dbReference type="FunFam" id="3.40.630.10:FF:000018">
    <property type="entry name" value="Aminoacyl-histidine dipeptidase PepD"/>
    <property type="match status" value="1"/>
</dbReference>
<evidence type="ECO:0000256" key="1">
    <source>
        <dbReference type="ARBA" id="ARBA00001941"/>
    </source>
</evidence>
<keyword evidence="3" id="KW-0645">Protease</keyword>
<evidence type="ECO:0000256" key="9">
    <source>
        <dbReference type="ARBA" id="ARBA00023285"/>
    </source>
</evidence>
<dbReference type="OrthoDB" id="9773892at2"/>
<dbReference type="NCBIfam" id="TIGR01893">
    <property type="entry name" value="aa-his-dipept"/>
    <property type="match status" value="1"/>
</dbReference>
<accession>A0A2M8S2N2</accession>
<evidence type="ECO:0000256" key="14">
    <source>
        <dbReference type="ARBA" id="ARBA00071271"/>
    </source>
</evidence>
<evidence type="ECO:0000256" key="15">
    <source>
        <dbReference type="ARBA" id="ARBA00075285"/>
    </source>
</evidence>
<evidence type="ECO:0000256" key="6">
    <source>
        <dbReference type="ARBA" id="ARBA00022833"/>
    </source>
</evidence>
<comment type="similarity">
    <text evidence="13">Belongs to the peptidase M20C family.</text>
</comment>
<keyword evidence="4" id="KW-0479">Metal-binding</keyword>
<comment type="cofactor">
    <cofactor evidence="2">
        <name>Zn(2+)</name>
        <dbReference type="ChEBI" id="CHEBI:29105"/>
    </cofactor>
</comment>
<evidence type="ECO:0000256" key="4">
    <source>
        <dbReference type="ARBA" id="ARBA00022723"/>
    </source>
</evidence>
<reference evidence="20 21" key="1">
    <citation type="submission" date="2017-11" db="EMBL/GenBank/DDBJ databases">
        <title>Reclassification of Bisgaard taxon 7 as Conservatibacter flavescens gen. nov., sp. nov.</title>
        <authorList>
            <person name="Christensen H."/>
        </authorList>
    </citation>
    <scope>NUCLEOTIDE SEQUENCE [LARGE SCALE GENOMIC DNA]</scope>
    <source>
        <strain evidence="20 21">7_4</strain>
    </source>
</reference>
<dbReference type="FunFam" id="3.40.630.10:FF:000015">
    <property type="entry name" value="Aminoacyl-histidine dipeptidase PepD"/>
    <property type="match status" value="1"/>
</dbReference>
<dbReference type="SUPFAM" id="SSF53187">
    <property type="entry name" value="Zn-dependent exopeptidases"/>
    <property type="match status" value="1"/>
</dbReference>
<dbReference type="EC" id="3.4.13.18" evidence="11"/>
<dbReference type="Proteomes" id="UP000229329">
    <property type="component" value="Unassembled WGS sequence"/>
</dbReference>
<evidence type="ECO:0000256" key="3">
    <source>
        <dbReference type="ARBA" id="ARBA00022670"/>
    </source>
</evidence>
<dbReference type="InterPro" id="IPR001160">
    <property type="entry name" value="Peptidase_M20C"/>
</dbReference>
<proteinExistence type="inferred from homology"/>
<dbReference type="AlphaFoldDB" id="A0A2M8S2N2"/>
<name>A0A2M8S2N2_9PAST</name>
<dbReference type="InterPro" id="IPR036264">
    <property type="entry name" value="Bact_exopeptidase_dim_dom"/>
</dbReference>
<comment type="catalytic activity">
    <reaction evidence="10">
        <text>Hydrolysis of dipeptides, preferentially hydrophobic dipeptides including prolyl amino acids.</text>
        <dbReference type="EC" id="3.4.13.18"/>
    </reaction>
</comment>
<evidence type="ECO:0000256" key="8">
    <source>
        <dbReference type="ARBA" id="ARBA00023049"/>
    </source>
</evidence>